<protein>
    <recommendedName>
        <fullName evidence="1">Inhibitor I9 domain-containing protein</fullName>
    </recommendedName>
</protein>
<dbReference type="Proteomes" id="UP000235672">
    <property type="component" value="Unassembled WGS sequence"/>
</dbReference>
<sequence>MQHAKDQGGKLGMTYEREGPCPGFVVEFPADAVSTMEKAPHVKAVEPNQIARTQ</sequence>
<dbReference type="InterPro" id="IPR037045">
    <property type="entry name" value="S8pro/Inhibitor_I9_sf"/>
</dbReference>
<evidence type="ECO:0000313" key="3">
    <source>
        <dbReference type="Proteomes" id="UP000235672"/>
    </source>
</evidence>
<name>A0A2J6PN95_9HELO</name>
<reference evidence="2 3" key="1">
    <citation type="submission" date="2016-05" db="EMBL/GenBank/DDBJ databases">
        <title>A degradative enzymes factory behind the ericoid mycorrhizal symbiosis.</title>
        <authorList>
            <consortium name="DOE Joint Genome Institute"/>
            <person name="Martino E."/>
            <person name="Morin E."/>
            <person name="Grelet G."/>
            <person name="Kuo A."/>
            <person name="Kohler A."/>
            <person name="Daghino S."/>
            <person name="Barry K."/>
            <person name="Choi C."/>
            <person name="Cichocki N."/>
            <person name="Clum A."/>
            <person name="Copeland A."/>
            <person name="Hainaut M."/>
            <person name="Haridas S."/>
            <person name="Labutti K."/>
            <person name="Lindquist E."/>
            <person name="Lipzen A."/>
            <person name="Khouja H.-R."/>
            <person name="Murat C."/>
            <person name="Ohm R."/>
            <person name="Olson A."/>
            <person name="Spatafora J."/>
            <person name="Veneault-Fourrey C."/>
            <person name="Henrissat B."/>
            <person name="Grigoriev I."/>
            <person name="Martin F."/>
            <person name="Perotto S."/>
        </authorList>
    </citation>
    <scope>NUCLEOTIDE SEQUENCE [LARGE SCALE GENOMIC DNA]</scope>
    <source>
        <strain evidence="2 3">UAMH 7357</strain>
    </source>
</reference>
<dbReference type="STRING" id="1745343.A0A2J6PN95"/>
<organism evidence="2 3">
    <name type="scientific">Hyaloscypha hepaticicola</name>
    <dbReference type="NCBI Taxonomy" id="2082293"/>
    <lineage>
        <taxon>Eukaryota</taxon>
        <taxon>Fungi</taxon>
        <taxon>Dikarya</taxon>
        <taxon>Ascomycota</taxon>
        <taxon>Pezizomycotina</taxon>
        <taxon>Leotiomycetes</taxon>
        <taxon>Helotiales</taxon>
        <taxon>Hyaloscyphaceae</taxon>
        <taxon>Hyaloscypha</taxon>
    </lineage>
</organism>
<proteinExistence type="predicted"/>
<dbReference type="Pfam" id="PF05922">
    <property type="entry name" value="Inhibitor_I9"/>
    <property type="match status" value="1"/>
</dbReference>
<dbReference type="OrthoDB" id="5518345at2759"/>
<feature type="domain" description="Inhibitor I9" evidence="1">
    <location>
        <begin position="5"/>
        <end position="53"/>
    </location>
</feature>
<dbReference type="AlphaFoldDB" id="A0A2J6PN95"/>
<evidence type="ECO:0000259" key="1">
    <source>
        <dbReference type="Pfam" id="PF05922"/>
    </source>
</evidence>
<gene>
    <name evidence="2" type="ORF">NA56DRAFT_709939</name>
</gene>
<dbReference type="Gene3D" id="3.30.70.80">
    <property type="entry name" value="Peptidase S8 propeptide/proteinase inhibitor I9"/>
    <property type="match status" value="1"/>
</dbReference>
<evidence type="ECO:0000313" key="2">
    <source>
        <dbReference type="EMBL" id="PMD15510.1"/>
    </source>
</evidence>
<dbReference type="SUPFAM" id="SSF54897">
    <property type="entry name" value="Protease propeptides/inhibitors"/>
    <property type="match status" value="1"/>
</dbReference>
<accession>A0A2J6PN95</accession>
<dbReference type="EMBL" id="KZ613513">
    <property type="protein sequence ID" value="PMD15510.1"/>
    <property type="molecule type" value="Genomic_DNA"/>
</dbReference>
<dbReference type="InterPro" id="IPR010259">
    <property type="entry name" value="S8pro/Inhibitor_I9"/>
</dbReference>
<keyword evidence="3" id="KW-1185">Reference proteome</keyword>